<dbReference type="Proteomes" id="UP001180020">
    <property type="component" value="Unassembled WGS sequence"/>
</dbReference>
<feature type="compositionally biased region" description="Basic and acidic residues" evidence="1">
    <location>
        <begin position="230"/>
        <end position="240"/>
    </location>
</feature>
<dbReference type="PANTHER" id="PTHR10242">
    <property type="entry name" value="8-OXOGUANINE DNA GLYCOSYLASE"/>
    <property type="match status" value="1"/>
</dbReference>
<proteinExistence type="predicted"/>
<feature type="region of interest" description="Disordered" evidence="1">
    <location>
        <begin position="1"/>
        <end position="25"/>
    </location>
</feature>
<dbReference type="GO" id="GO:0005634">
    <property type="term" value="C:nucleus"/>
    <property type="evidence" value="ECO:0007669"/>
    <property type="project" value="TreeGrafter"/>
</dbReference>
<dbReference type="PANTHER" id="PTHR10242:SF4">
    <property type="entry name" value="OS07G0657600 PROTEIN"/>
    <property type="match status" value="1"/>
</dbReference>
<dbReference type="GO" id="GO:0006285">
    <property type="term" value="P:base-excision repair, AP site formation"/>
    <property type="evidence" value="ECO:0007669"/>
    <property type="project" value="TreeGrafter"/>
</dbReference>
<feature type="region of interest" description="Disordered" evidence="1">
    <location>
        <begin position="230"/>
        <end position="258"/>
    </location>
</feature>
<dbReference type="InterPro" id="IPR052054">
    <property type="entry name" value="Oxidative_DNA_repair_enzyme"/>
</dbReference>
<organism evidence="2 3">
    <name type="scientific">Acorus calamus</name>
    <name type="common">Sweet flag</name>
    <dbReference type="NCBI Taxonomy" id="4465"/>
    <lineage>
        <taxon>Eukaryota</taxon>
        <taxon>Viridiplantae</taxon>
        <taxon>Streptophyta</taxon>
        <taxon>Embryophyta</taxon>
        <taxon>Tracheophyta</taxon>
        <taxon>Spermatophyta</taxon>
        <taxon>Magnoliopsida</taxon>
        <taxon>Liliopsida</taxon>
        <taxon>Acoraceae</taxon>
        <taxon>Acorus</taxon>
    </lineage>
</organism>
<evidence type="ECO:0000256" key="1">
    <source>
        <dbReference type="SAM" id="MobiDB-lite"/>
    </source>
</evidence>
<accession>A0AAV9D296</accession>
<comment type="caution">
    <text evidence="2">The sequence shown here is derived from an EMBL/GenBank/DDBJ whole genome shotgun (WGS) entry which is preliminary data.</text>
</comment>
<gene>
    <name evidence="2" type="ORF">QJS10_CPA16g01030</name>
</gene>
<protein>
    <recommendedName>
        <fullName evidence="4">HhH-GPD domain-containing protein</fullName>
    </recommendedName>
</protein>
<dbReference type="Gene3D" id="1.10.340.30">
    <property type="entry name" value="Hypothetical protein, domain 2"/>
    <property type="match status" value="1"/>
</dbReference>
<feature type="region of interest" description="Disordered" evidence="1">
    <location>
        <begin position="191"/>
        <end position="210"/>
    </location>
</feature>
<keyword evidence="3" id="KW-1185">Reference proteome</keyword>
<dbReference type="SUPFAM" id="SSF48150">
    <property type="entry name" value="DNA-glycosylase"/>
    <property type="match status" value="1"/>
</dbReference>
<sequence length="446" mass="50263">MKPFREPEADTTTTDEDDKKQQKQRWELKMKVPSDFDLEKSVCSHGLFMMSPNKWDPLSRTLSRPLRLPPDSSSSSSTVHVTLSLPPPSSEHLLLVSVDAVHGRPLSDLDRHSIMAQVSRMLRISDYEDRAIRGFHEVHGAARERGFGRVFRSPTLFEDMVKFLRTLSMSRALCELQLELSGNFLQCSTAKDFHPRTPPQRELKRKKTKSGKVVKKLASKFVENKSDSVIDINSDGHTDGAPEQQQKKKPKTNVTSSKEDMYSMCEDPVMGDFPTPQELATLNVKFLQKRCGLGYRAKRIVELAQSIVDGRLQLDELQGICNEAPSDYDKLTKQLMEIKGIGAFTCANILMCMGFYQKIPADTETVRHLKQVHKKKCTILTVKKDVVEIYGEYAPFQFLAYCSTQPGSIASYEGAFCSDVYHRSVPTCDDGDGGFKMLICIYGQGL</sequence>
<evidence type="ECO:0000313" key="2">
    <source>
        <dbReference type="EMBL" id="KAK1294528.1"/>
    </source>
</evidence>
<reference evidence="2" key="2">
    <citation type="submission" date="2023-06" db="EMBL/GenBank/DDBJ databases">
        <authorList>
            <person name="Ma L."/>
            <person name="Liu K.-W."/>
            <person name="Li Z."/>
            <person name="Hsiao Y.-Y."/>
            <person name="Qi Y."/>
            <person name="Fu T."/>
            <person name="Tang G."/>
            <person name="Zhang D."/>
            <person name="Sun W.-H."/>
            <person name="Liu D.-K."/>
            <person name="Li Y."/>
            <person name="Chen G.-Z."/>
            <person name="Liu X.-D."/>
            <person name="Liao X.-Y."/>
            <person name="Jiang Y.-T."/>
            <person name="Yu X."/>
            <person name="Hao Y."/>
            <person name="Huang J."/>
            <person name="Zhao X.-W."/>
            <person name="Ke S."/>
            <person name="Chen Y.-Y."/>
            <person name="Wu W.-L."/>
            <person name="Hsu J.-L."/>
            <person name="Lin Y.-F."/>
            <person name="Huang M.-D."/>
            <person name="Li C.-Y."/>
            <person name="Huang L."/>
            <person name="Wang Z.-W."/>
            <person name="Zhao X."/>
            <person name="Zhong W.-Y."/>
            <person name="Peng D.-H."/>
            <person name="Ahmad S."/>
            <person name="Lan S."/>
            <person name="Zhang J.-S."/>
            <person name="Tsai W.-C."/>
            <person name="Van De Peer Y."/>
            <person name="Liu Z.-J."/>
        </authorList>
    </citation>
    <scope>NUCLEOTIDE SEQUENCE</scope>
    <source>
        <strain evidence="2">CP</strain>
        <tissue evidence="2">Leaves</tissue>
    </source>
</reference>
<feature type="compositionally biased region" description="Basic and acidic residues" evidence="1">
    <location>
        <begin position="191"/>
        <end position="202"/>
    </location>
</feature>
<dbReference type="InterPro" id="IPR011257">
    <property type="entry name" value="DNA_glycosylase"/>
</dbReference>
<evidence type="ECO:0000313" key="3">
    <source>
        <dbReference type="Proteomes" id="UP001180020"/>
    </source>
</evidence>
<evidence type="ECO:0008006" key="4">
    <source>
        <dbReference type="Google" id="ProtNLM"/>
    </source>
</evidence>
<dbReference type="AlphaFoldDB" id="A0AAV9D296"/>
<name>A0AAV9D296_ACOCL</name>
<reference evidence="2" key="1">
    <citation type="journal article" date="2023" name="Nat. Commun.">
        <title>Diploid and tetraploid genomes of Acorus and the evolution of monocots.</title>
        <authorList>
            <person name="Ma L."/>
            <person name="Liu K.W."/>
            <person name="Li Z."/>
            <person name="Hsiao Y.Y."/>
            <person name="Qi Y."/>
            <person name="Fu T."/>
            <person name="Tang G.D."/>
            <person name="Zhang D."/>
            <person name="Sun W.H."/>
            <person name="Liu D.K."/>
            <person name="Li Y."/>
            <person name="Chen G.Z."/>
            <person name="Liu X.D."/>
            <person name="Liao X.Y."/>
            <person name="Jiang Y.T."/>
            <person name="Yu X."/>
            <person name="Hao Y."/>
            <person name="Huang J."/>
            <person name="Zhao X.W."/>
            <person name="Ke S."/>
            <person name="Chen Y.Y."/>
            <person name="Wu W.L."/>
            <person name="Hsu J.L."/>
            <person name="Lin Y.F."/>
            <person name="Huang M.D."/>
            <person name="Li C.Y."/>
            <person name="Huang L."/>
            <person name="Wang Z.W."/>
            <person name="Zhao X."/>
            <person name="Zhong W.Y."/>
            <person name="Peng D.H."/>
            <person name="Ahmad S."/>
            <person name="Lan S."/>
            <person name="Zhang J.S."/>
            <person name="Tsai W.C."/>
            <person name="Van de Peer Y."/>
            <person name="Liu Z.J."/>
        </authorList>
    </citation>
    <scope>NUCLEOTIDE SEQUENCE</scope>
    <source>
        <strain evidence="2">CP</strain>
    </source>
</reference>
<dbReference type="GO" id="GO:0034039">
    <property type="term" value="F:8-oxo-7,8-dihydroguanine DNA N-glycosylase activity"/>
    <property type="evidence" value="ECO:0007669"/>
    <property type="project" value="TreeGrafter"/>
</dbReference>
<dbReference type="EMBL" id="JAUJYO010000016">
    <property type="protein sequence ID" value="KAK1294528.1"/>
    <property type="molecule type" value="Genomic_DNA"/>
</dbReference>